<gene>
    <name evidence="1" type="ORF">SAMN06265222_12135</name>
</gene>
<dbReference type="Proteomes" id="UP001158067">
    <property type="component" value="Unassembled WGS sequence"/>
</dbReference>
<organism evidence="1 2">
    <name type="scientific">Neorhodopirellula lusitana</name>
    <dbReference type="NCBI Taxonomy" id="445327"/>
    <lineage>
        <taxon>Bacteria</taxon>
        <taxon>Pseudomonadati</taxon>
        <taxon>Planctomycetota</taxon>
        <taxon>Planctomycetia</taxon>
        <taxon>Pirellulales</taxon>
        <taxon>Pirellulaceae</taxon>
        <taxon>Neorhodopirellula</taxon>
    </lineage>
</organism>
<name>A0ABY1QNQ4_9BACT</name>
<reference evidence="1 2" key="1">
    <citation type="submission" date="2017-05" db="EMBL/GenBank/DDBJ databases">
        <authorList>
            <person name="Varghese N."/>
            <person name="Submissions S."/>
        </authorList>
    </citation>
    <scope>NUCLEOTIDE SEQUENCE [LARGE SCALE GENOMIC DNA]</scope>
    <source>
        <strain evidence="1 2">DSM 25457</strain>
    </source>
</reference>
<protein>
    <submittedName>
        <fullName evidence="1">Uncharacterized protein</fullName>
    </submittedName>
</protein>
<accession>A0ABY1QNQ4</accession>
<proteinExistence type="predicted"/>
<sequence length="84" mass="9576">MRQEPIYVETFGVNASIEGFDKSVIRRFSGPTEFERHAIGMRPRIPNFRCELGTVVDTDRLRQFSIASQTIQNGDDIASADRTR</sequence>
<evidence type="ECO:0000313" key="2">
    <source>
        <dbReference type="Proteomes" id="UP001158067"/>
    </source>
</evidence>
<keyword evidence="2" id="KW-1185">Reference proteome</keyword>
<dbReference type="EMBL" id="FXUG01000021">
    <property type="protein sequence ID" value="SMP76405.1"/>
    <property type="molecule type" value="Genomic_DNA"/>
</dbReference>
<evidence type="ECO:0000313" key="1">
    <source>
        <dbReference type="EMBL" id="SMP76405.1"/>
    </source>
</evidence>
<comment type="caution">
    <text evidence="1">The sequence shown here is derived from an EMBL/GenBank/DDBJ whole genome shotgun (WGS) entry which is preliminary data.</text>
</comment>